<keyword evidence="6 7" id="KW-0472">Membrane</keyword>
<dbReference type="PANTHER" id="PTHR33778">
    <property type="entry name" value="PROTEIN MGTC"/>
    <property type="match status" value="1"/>
</dbReference>
<dbReference type="EMBL" id="CP015614">
    <property type="protein sequence ID" value="ANF55026.1"/>
    <property type="molecule type" value="Genomic_DNA"/>
</dbReference>
<dbReference type="InterPro" id="IPR049177">
    <property type="entry name" value="MgtC_SapB_SrpB_YhiD_N"/>
</dbReference>
<proteinExistence type="inferred from homology"/>
<feature type="transmembrane region" description="Helical" evidence="7">
    <location>
        <begin position="15"/>
        <end position="33"/>
    </location>
</feature>
<protein>
    <recommendedName>
        <fullName evidence="7">Protein MgtC</fullName>
    </recommendedName>
</protein>
<reference evidence="9 10" key="1">
    <citation type="journal article" date="2014" name="Genome Announc.">
        <title>Genome Sequence of a Promising Hydrogen-Producing Facultative Anaerobic Bacterium, Brevundimonas naejangsanensis Strain B1.</title>
        <authorList>
            <person name="Su H."/>
            <person name="Zhang T."/>
            <person name="Bao M."/>
            <person name="Jiang Y."/>
            <person name="Wang Y."/>
            <person name="Tan T."/>
        </authorList>
    </citation>
    <scope>NUCLEOTIDE SEQUENCE [LARGE SCALE GENOMIC DNA]</scope>
    <source>
        <strain evidence="9 10">B1</strain>
    </source>
</reference>
<dbReference type="PRINTS" id="PR01837">
    <property type="entry name" value="MGTCSAPBPROT"/>
</dbReference>
<feature type="transmembrane region" description="Helical" evidence="7">
    <location>
        <begin position="133"/>
        <end position="151"/>
    </location>
</feature>
<dbReference type="eggNOG" id="COG1285">
    <property type="taxonomic scope" value="Bacteria"/>
</dbReference>
<keyword evidence="7" id="KW-0997">Cell inner membrane</keyword>
<evidence type="ECO:0000313" key="10">
    <source>
        <dbReference type="Proteomes" id="UP000077603"/>
    </source>
</evidence>
<evidence type="ECO:0000256" key="1">
    <source>
        <dbReference type="ARBA" id="ARBA00004651"/>
    </source>
</evidence>
<dbReference type="KEGG" id="bne:DA69_09860"/>
<evidence type="ECO:0000256" key="6">
    <source>
        <dbReference type="ARBA" id="ARBA00023136"/>
    </source>
</evidence>
<dbReference type="Pfam" id="PF02308">
    <property type="entry name" value="MgtC"/>
    <property type="match status" value="1"/>
</dbReference>
<dbReference type="PANTHER" id="PTHR33778:SF1">
    <property type="entry name" value="MAGNESIUM TRANSPORTER YHID-RELATED"/>
    <property type="match status" value="1"/>
</dbReference>
<evidence type="ECO:0000259" key="8">
    <source>
        <dbReference type="Pfam" id="PF02308"/>
    </source>
</evidence>
<keyword evidence="5 7" id="KW-1133">Transmembrane helix</keyword>
<feature type="transmembrane region" description="Helical" evidence="7">
    <location>
        <begin position="45"/>
        <end position="64"/>
    </location>
</feature>
<dbReference type="STRING" id="588932.DA69_09860"/>
<evidence type="ECO:0000313" key="9">
    <source>
        <dbReference type="EMBL" id="ANF55026.1"/>
    </source>
</evidence>
<gene>
    <name evidence="9" type="ORF">DA69_09860</name>
</gene>
<dbReference type="Proteomes" id="UP000077603">
    <property type="component" value="Chromosome"/>
</dbReference>
<evidence type="ECO:0000256" key="5">
    <source>
        <dbReference type="ARBA" id="ARBA00022989"/>
    </source>
</evidence>
<evidence type="ECO:0000256" key="3">
    <source>
        <dbReference type="ARBA" id="ARBA00022475"/>
    </source>
</evidence>
<dbReference type="AlphaFoldDB" id="A0A172Y797"/>
<evidence type="ECO:0000256" key="2">
    <source>
        <dbReference type="ARBA" id="ARBA00009298"/>
    </source>
</evidence>
<evidence type="ECO:0000256" key="4">
    <source>
        <dbReference type="ARBA" id="ARBA00022692"/>
    </source>
</evidence>
<dbReference type="InterPro" id="IPR003416">
    <property type="entry name" value="MgtC/SapB/SrpB/YhiD_fam"/>
</dbReference>
<keyword evidence="10" id="KW-1185">Reference proteome</keyword>
<dbReference type="OrthoDB" id="9811198at2"/>
<keyword evidence="3" id="KW-1003">Cell membrane</keyword>
<accession>A0A172Y797</accession>
<sequence>MQIDWGVTHWGVEDLSLLAPAAAAMIAGGLIGIERTYHGHPAGFRTHILVCMTSCVLMLAAMHQASWGFVALPEQRLVIDPTRMAHGILTGIGFLCAGVIFRERFSVHGLTTAASLWTTSAIGVMFGVGLWKLGLIAAGATLLVLAILRFLDARLPHVGVMDVTLRWTRGAAPDEKVLRALLADKGLRPTRIGHVVSPDGLIHEHHVKARGPMPLQVDALSSVLAEQAGLAGFSVMPRDD</sequence>
<keyword evidence="4 7" id="KW-0812">Transmembrane</keyword>
<comment type="similarity">
    <text evidence="2 7">Belongs to the MgtC/SapB family.</text>
</comment>
<evidence type="ECO:0000256" key="7">
    <source>
        <dbReference type="RuleBase" id="RU365041"/>
    </source>
</evidence>
<feature type="transmembrane region" description="Helical" evidence="7">
    <location>
        <begin position="84"/>
        <end position="101"/>
    </location>
</feature>
<feature type="domain" description="MgtC/SapB/SrpB/YhiD N-terminal" evidence="8">
    <location>
        <begin position="23"/>
        <end position="152"/>
    </location>
</feature>
<comment type="subcellular location">
    <subcellularLocation>
        <location evidence="7">Cell inner membrane</location>
        <topology evidence="7">Multi-pass membrane protein</topology>
    </subcellularLocation>
    <subcellularLocation>
        <location evidence="1">Cell membrane</location>
        <topology evidence="1">Multi-pass membrane protein</topology>
    </subcellularLocation>
</comment>
<dbReference type="RefSeq" id="WP_025978554.1">
    <property type="nucleotide sequence ID" value="NZ_CP015614.1"/>
</dbReference>
<name>A0A172Y797_9CAUL</name>
<organism evidence="9 10">
    <name type="scientific">Brevundimonas naejangsanensis</name>
    <dbReference type="NCBI Taxonomy" id="588932"/>
    <lineage>
        <taxon>Bacteria</taxon>
        <taxon>Pseudomonadati</taxon>
        <taxon>Pseudomonadota</taxon>
        <taxon>Alphaproteobacteria</taxon>
        <taxon>Caulobacterales</taxon>
        <taxon>Caulobacteraceae</taxon>
        <taxon>Brevundimonas</taxon>
    </lineage>
</organism>
<dbReference type="GO" id="GO:0005886">
    <property type="term" value="C:plasma membrane"/>
    <property type="evidence" value="ECO:0007669"/>
    <property type="project" value="UniProtKB-SubCell"/>
</dbReference>